<evidence type="ECO:0000313" key="1">
    <source>
        <dbReference type="EMBL" id="MBO8441750.1"/>
    </source>
</evidence>
<name>A0A9D9H5F2_9LACO</name>
<organism evidence="1 2">
    <name type="scientific">Candidatus Gallilactobacillus intestinavium</name>
    <dbReference type="NCBI Taxonomy" id="2840838"/>
    <lineage>
        <taxon>Bacteria</taxon>
        <taxon>Bacillati</taxon>
        <taxon>Bacillota</taxon>
        <taxon>Bacilli</taxon>
        <taxon>Lactobacillales</taxon>
        <taxon>Lactobacillaceae</taxon>
        <taxon>Lactobacillaceae incertae sedis</taxon>
        <taxon>Candidatus Gallilactobacillus</taxon>
    </lineage>
</organism>
<dbReference type="Proteomes" id="UP000823614">
    <property type="component" value="Unassembled WGS sequence"/>
</dbReference>
<evidence type="ECO:0000313" key="2">
    <source>
        <dbReference type="Proteomes" id="UP000823614"/>
    </source>
</evidence>
<reference evidence="1" key="1">
    <citation type="submission" date="2020-10" db="EMBL/GenBank/DDBJ databases">
        <authorList>
            <person name="Gilroy R."/>
        </authorList>
    </citation>
    <scope>NUCLEOTIDE SEQUENCE</scope>
    <source>
        <strain evidence="1">C6-149</strain>
    </source>
</reference>
<comment type="caution">
    <text evidence="1">The sequence shown here is derived from an EMBL/GenBank/DDBJ whole genome shotgun (WGS) entry which is preliminary data.</text>
</comment>
<accession>A0A9D9H5F2</accession>
<reference evidence="1" key="2">
    <citation type="journal article" date="2021" name="PeerJ">
        <title>Extensive microbial diversity within the chicken gut microbiome revealed by metagenomics and culture.</title>
        <authorList>
            <person name="Gilroy R."/>
            <person name="Ravi A."/>
            <person name="Getino M."/>
            <person name="Pursley I."/>
            <person name="Horton D.L."/>
            <person name="Alikhan N.F."/>
            <person name="Baker D."/>
            <person name="Gharbi K."/>
            <person name="Hall N."/>
            <person name="Watson M."/>
            <person name="Adriaenssens E.M."/>
            <person name="Foster-Nyarko E."/>
            <person name="Jarju S."/>
            <person name="Secka A."/>
            <person name="Antonio M."/>
            <person name="Oren A."/>
            <person name="Chaudhuri R.R."/>
            <person name="La Ragione R."/>
            <person name="Hildebrand F."/>
            <person name="Pallen M.J."/>
        </authorList>
    </citation>
    <scope>NUCLEOTIDE SEQUENCE</scope>
    <source>
        <strain evidence="1">C6-149</strain>
    </source>
</reference>
<dbReference type="EMBL" id="JADIMP010000083">
    <property type="protein sequence ID" value="MBO8441750.1"/>
    <property type="molecule type" value="Genomic_DNA"/>
</dbReference>
<proteinExistence type="predicted"/>
<dbReference type="AlphaFoldDB" id="A0A9D9H5F2"/>
<protein>
    <submittedName>
        <fullName evidence="1">Uncharacterized protein</fullName>
    </submittedName>
</protein>
<gene>
    <name evidence="1" type="ORF">IAA89_04910</name>
</gene>
<sequence length="91" mass="10831">MRLIDFKTLAIDFNNEKQLCIQIKNYFRPVTLIQIENNKIFLVSNNKKIITLGNFLNTTKQLSANTRIYKKQPEVQELFGYRIVDNKLMFM</sequence>